<sequence>MSRGEPTHPLCLSRAACKLTFALTDSCAAVPFHSIHLGLSPWFLSRRSLLSAAHPSLSLSRVAAHSRLVCIFLTCSSSRSVSHAWVLLNLALSLS</sequence>
<organism evidence="1 2">
    <name type="scientific">Sphenostylis stenocarpa</name>
    <dbReference type="NCBI Taxonomy" id="92480"/>
    <lineage>
        <taxon>Eukaryota</taxon>
        <taxon>Viridiplantae</taxon>
        <taxon>Streptophyta</taxon>
        <taxon>Embryophyta</taxon>
        <taxon>Tracheophyta</taxon>
        <taxon>Spermatophyta</taxon>
        <taxon>Magnoliopsida</taxon>
        <taxon>eudicotyledons</taxon>
        <taxon>Gunneridae</taxon>
        <taxon>Pentapetalae</taxon>
        <taxon>rosids</taxon>
        <taxon>fabids</taxon>
        <taxon>Fabales</taxon>
        <taxon>Fabaceae</taxon>
        <taxon>Papilionoideae</taxon>
        <taxon>50 kb inversion clade</taxon>
        <taxon>NPAAA clade</taxon>
        <taxon>indigoferoid/millettioid clade</taxon>
        <taxon>Phaseoleae</taxon>
        <taxon>Sphenostylis</taxon>
    </lineage>
</organism>
<dbReference type="AlphaFoldDB" id="A0AA86SRR9"/>
<dbReference type="Gramene" id="rna-AYBTSS11_LOCUS16569">
    <property type="protein sequence ID" value="CAJ1956270.1"/>
    <property type="gene ID" value="gene-AYBTSS11_LOCUS16569"/>
</dbReference>
<gene>
    <name evidence="1" type="ORF">AYBTSS11_LOCUS16569</name>
</gene>
<name>A0AA86SRR9_9FABA</name>
<evidence type="ECO:0000313" key="1">
    <source>
        <dbReference type="EMBL" id="CAJ1956270.1"/>
    </source>
</evidence>
<evidence type="ECO:0000313" key="2">
    <source>
        <dbReference type="Proteomes" id="UP001189624"/>
    </source>
</evidence>
<protein>
    <submittedName>
        <fullName evidence="1">Uncharacterized protein</fullName>
    </submittedName>
</protein>
<proteinExistence type="predicted"/>
<reference evidence="1" key="1">
    <citation type="submission" date="2023-10" db="EMBL/GenBank/DDBJ databases">
        <authorList>
            <person name="Domelevo Entfellner J.-B."/>
        </authorList>
    </citation>
    <scope>NUCLEOTIDE SEQUENCE</scope>
</reference>
<accession>A0AA86SRR9</accession>
<dbReference type="Proteomes" id="UP001189624">
    <property type="component" value="Chromosome 5"/>
</dbReference>
<keyword evidence="2" id="KW-1185">Reference proteome</keyword>
<dbReference type="EMBL" id="OY731402">
    <property type="protein sequence ID" value="CAJ1956270.1"/>
    <property type="molecule type" value="Genomic_DNA"/>
</dbReference>